<proteinExistence type="predicted"/>
<feature type="transmembrane region" description="Helical" evidence="1">
    <location>
        <begin position="78"/>
        <end position="101"/>
    </location>
</feature>
<feature type="transmembrane region" description="Helical" evidence="1">
    <location>
        <begin position="6"/>
        <end position="24"/>
    </location>
</feature>
<reference evidence="2 3" key="1">
    <citation type="submission" date="2020-12" db="EMBL/GenBank/DDBJ databases">
        <title>Chryseobacterium endoalhailicus sp. nov., isolated from seed of leguminous plant.</title>
        <authorList>
            <person name="Zhang X."/>
        </authorList>
    </citation>
    <scope>NUCLEOTIDE SEQUENCE [LARGE SCALE GENOMIC DNA]</scope>
    <source>
        <strain evidence="2 3">L7</strain>
    </source>
</reference>
<keyword evidence="1" id="KW-0472">Membrane</keyword>
<evidence type="ECO:0000313" key="2">
    <source>
        <dbReference type="EMBL" id="MBL1220600.1"/>
    </source>
</evidence>
<keyword evidence="1" id="KW-0812">Transmembrane</keyword>
<protein>
    <submittedName>
        <fullName evidence="2">Uncharacterized protein</fullName>
    </submittedName>
</protein>
<accession>A0ABS1QDA7</accession>
<organism evidence="2 3">
    <name type="scientific">Chryseobacterium endalhagicum</name>
    <dbReference type="NCBI Taxonomy" id="2797638"/>
    <lineage>
        <taxon>Bacteria</taxon>
        <taxon>Pseudomonadati</taxon>
        <taxon>Bacteroidota</taxon>
        <taxon>Flavobacteriia</taxon>
        <taxon>Flavobacteriales</taxon>
        <taxon>Weeksellaceae</taxon>
        <taxon>Chryseobacterium group</taxon>
        <taxon>Chryseobacterium</taxon>
    </lineage>
</organism>
<dbReference type="RefSeq" id="WP_202089922.1">
    <property type="nucleotide sequence ID" value="NZ_JAELVM010000001.1"/>
</dbReference>
<keyword evidence="3" id="KW-1185">Reference proteome</keyword>
<name>A0ABS1QDA7_9FLAO</name>
<gene>
    <name evidence="2" type="ORF">JET18_07105</name>
</gene>
<comment type="caution">
    <text evidence="2">The sequence shown here is derived from an EMBL/GenBank/DDBJ whole genome shotgun (WGS) entry which is preliminary data.</text>
</comment>
<sequence>MANTGFFIIGITQSMLLLDLWMTISSILDIKGKVTIYEKIIFCSIGLFLIFYNIKRYEKKYRYYKSIWGVYEGYRKRLHVFLTFFTVIFSWLFIFILGFIFDKYK</sequence>
<feature type="transmembrane region" description="Helical" evidence="1">
    <location>
        <begin position="36"/>
        <end position="54"/>
    </location>
</feature>
<dbReference type="Proteomes" id="UP000661696">
    <property type="component" value="Unassembled WGS sequence"/>
</dbReference>
<keyword evidence="1" id="KW-1133">Transmembrane helix</keyword>
<dbReference type="EMBL" id="JAELVM010000001">
    <property type="protein sequence ID" value="MBL1220600.1"/>
    <property type="molecule type" value="Genomic_DNA"/>
</dbReference>
<evidence type="ECO:0000256" key="1">
    <source>
        <dbReference type="SAM" id="Phobius"/>
    </source>
</evidence>
<evidence type="ECO:0000313" key="3">
    <source>
        <dbReference type="Proteomes" id="UP000661696"/>
    </source>
</evidence>